<dbReference type="EMBL" id="CP119528">
    <property type="protein sequence ID" value="WER42126.1"/>
    <property type="molecule type" value="Genomic_DNA"/>
</dbReference>
<protein>
    <submittedName>
        <fullName evidence="1">Aspartate decarboxylase</fullName>
    </submittedName>
</protein>
<accession>A0ABD7XLG6</accession>
<dbReference type="RefSeq" id="WP_267599547.1">
    <property type="nucleotide sequence ID" value="NZ_CP119528.1"/>
</dbReference>
<evidence type="ECO:0000313" key="2">
    <source>
        <dbReference type="Proteomes" id="UP001222182"/>
    </source>
</evidence>
<dbReference type="AlphaFoldDB" id="A0ABD7XLG6"/>
<evidence type="ECO:0000313" key="1">
    <source>
        <dbReference type="EMBL" id="WER42126.1"/>
    </source>
</evidence>
<organism evidence="1 2">
    <name type="scientific">Enterococcus faecalis</name>
    <name type="common">Streptococcus faecalis</name>
    <dbReference type="NCBI Taxonomy" id="1351"/>
    <lineage>
        <taxon>Bacteria</taxon>
        <taxon>Bacillati</taxon>
        <taxon>Bacillota</taxon>
        <taxon>Bacilli</taxon>
        <taxon>Lactobacillales</taxon>
        <taxon>Enterococcaceae</taxon>
        <taxon>Enterococcus</taxon>
    </lineage>
</organism>
<sequence>MKKLHKILQKASVEFYETFYGSIDYKLLDAAQFKEFERKINLRYCCTDPEKKYLNL</sequence>
<gene>
    <name evidence="1" type="ORF">P0083_12410</name>
</gene>
<dbReference type="Proteomes" id="UP001222182">
    <property type="component" value="Chromosome"/>
</dbReference>
<name>A0ABD7XLG6_ENTFL</name>
<reference evidence="1 2" key="1">
    <citation type="submission" date="2023-03" db="EMBL/GenBank/DDBJ databases">
        <title>Complete genome sequence of an Enterococcus faecalis urinary isolate.</title>
        <authorList>
            <person name="Brauer A.L."/>
            <person name="Armbruster C.E."/>
        </authorList>
    </citation>
    <scope>NUCLEOTIDE SEQUENCE [LARGE SCALE GENOMIC DNA]</scope>
    <source>
        <strain evidence="1 2">3143</strain>
    </source>
</reference>
<proteinExistence type="predicted"/>